<name>A0A8X8DDB1_POPTO</name>
<organism evidence="1 2">
    <name type="scientific">Populus tomentosa</name>
    <name type="common">Chinese white poplar</name>
    <dbReference type="NCBI Taxonomy" id="118781"/>
    <lineage>
        <taxon>Eukaryota</taxon>
        <taxon>Viridiplantae</taxon>
        <taxon>Streptophyta</taxon>
        <taxon>Embryophyta</taxon>
        <taxon>Tracheophyta</taxon>
        <taxon>Spermatophyta</taxon>
        <taxon>Magnoliopsida</taxon>
        <taxon>eudicotyledons</taxon>
        <taxon>Gunneridae</taxon>
        <taxon>Pentapetalae</taxon>
        <taxon>rosids</taxon>
        <taxon>fabids</taxon>
        <taxon>Malpighiales</taxon>
        <taxon>Salicaceae</taxon>
        <taxon>Saliceae</taxon>
        <taxon>Populus</taxon>
    </lineage>
</organism>
<dbReference type="PANTHER" id="PTHR35307:SF3">
    <property type="entry name" value="DUF4220 DOMAIN-CONTAINING PROTEIN"/>
    <property type="match status" value="1"/>
</dbReference>
<sequence>MPYKREELPQMRIQSRKILDPVACRDERNLRIGVQTGIVLGSKVCQFISVYIVHWILVFSEFCKIQKLNPSNRISSDSRSESRSSPKMDLSHFVLHLKGEGELVDLMMTNNFDVTDHWLQRGKKKQPKYLIEMLEKSAVAEGFKGVKKFDYNLVLFLECDEPPNCWTLPEVTLTTTAVALPNFSSSLIKQLICSVHGGLMNVKLNRRLPGCEKIFYYIRKAENVVWLGVDLYQKWLDVDP</sequence>
<dbReference type="Proteomes" id="UP000886885">
    <property type="component" value="Chromosome 1D"/>
</dbReference>
<accession>A0A8X8DDB1</accession>
<dbReference type="PANTHER" id="PTHR35307">
    <property type="entry name" value="PROTEIN, PUTATIVE-RELATED"/>
    <property type="match status" value="1"/>
</dbReference>
<keyword evidence="2" id="KW-1185">Reference proteome</keyword>
<dbReference type="EMBL" id="JAAWWB010000002">
    <property type="protein sequence ID" value="KAG6788484.1"/>
    <property type="molecule type" value="Genomic_DNA"/>
</dbReference>
<evidence type="ECO:0000313" key="2">
    <source>
        <dbReference type="Proteomes" id="UP000886885"/>
    </source>
</evidence>
<proteinExistence type="predicted"/>
<evidence type="ECO:0000313" key="1">
    <source>
        <dbReference type="EMBL" id="KAG6788484.1"/>
    </source>
</evidence>
<protein>
    <submittedName>
        <fullName evidence="1">Uncharacterized protein</fullName>
    </submittedName>
</protein>
<dbReference type="OrthoDB" id="1731504at2759"/>
<dbReference type="AlphaFoldDB" id="A0A8X8DDB1"/>
<gene>
    <name evidence="1" type="ORF">POTOM_004551</name>
</gene>
<reference evidence="1" key="1">
    <citation type="journal article" date="2020" name="bioRxiv">
        <title>Hybrid origin of Populus tomentosa Carr. identified through genome sequencing and phylogenomic analysis.</title>
        <authorList>
            <person name="An X."/>
            <person name="Gao K."/>
            <person name="Chen Z."/>
            <person name="Li J."/>
            <person name="Yang X."/>
            <person name="Yang X."/>
            <person name="Zhou J."/>
            <person name="Guo T."/>
            <person name="Zhao T."/>
            <person name="Huang S."/>
            <person name="Miao D."/>
            <person name="Khan W.U."/>
            <person name="Rao P."/>
            <person name="Ye M."/>
            <person name="Lei B."/>
            <person name="Liao W."/>
            <person name="Wang J."/>
            <person name="Ji L."/>
            <person name="Li Y."/>
            <person name="Guo B."/>
            <person name="Mustafa N.S."/>
            <person name="Li S."/>
            <person name="Yun Q."/>
            <person name="Keller S.R."/>
            <person name="Mao J."/>
            <person name="Zhang R."/>
            <person name="Strauss S.H."/>
        </authorList>
    </citation>
    <scope>NUCLEOTIDE SEQUENCE</scope>
    <source>
        <strain evidence="1">GM15</strain>
        <tissue evidence="1">Leaf</tissue>
    </source>
</reference>
<comment type="caution">
    <text evidence="1">The sequence shown here is derived from an EMBL/GenBank/DDBJ whole genome shotgun (WGS) entry which is preliminary data.</text>
</comment>